<keyword evidence="1" id="KW-0812">Transmembrane</keyword>
<sequence length="1136" mass="129326">KYMLNLNWYNDVIGMQQEQQIAIINNVTSQNYSAWVCPLGESYDYSQTKCITCSLKLNGVCVNQCPTSYSIKHLDTCVDLCPIGFVNTSNVCQKCSNLYQNGFCVDQCDQLAVLTTQSICYMACSYNLSISQSSCISQNCGDLVAQQPSGQTLYCQKGCQPGLVFYQQKCLQQCPTAFVYKDTCVTECPAPYVFKRAQTSGAQVCADNCVNNLYGTLNLCNSSCQEWELGSQEFYACAVCRINPFLIRGTFFCNDSCNYYNQSVYSLSEQLVCESQYIPYCLYYKINVTLQPNLTNSDGSVPYLCQDYCDGYIGPTDFIPSIQADFKPILCMDYCDNFIKIDTNFSTTFATFLGSFYAPKLNHTVERCAASCQPDYNFYNVFYKNVAYLNEIKAFKQCWEQCKQSYYVYGIDALYTSNTERCDWNCTNFTQDITAEDSRFCNLSCSINPFETALYKNQSTMRYCTDNCSINNSRPYVSSNGSFCINHCDEFCIQCTDYWTYTEKGHKICEDISCRNLEQGNLIKDDGNNTINGTCTTTCQQYNFTNVASFCLDKSENACIDYVNQTTGCDNSLTESGYCQNLLIYNESQSNKSCLRNCSNISGYQLSGNRCTLKCPFYLTKNLTQNYLCLTACHSTEDYLIIDEKGVKVCYDNCSTGFYKMDSFIDSKYYTCADDCSNSRFHLNTSKQIDRCGINCSQLQSWFQSETLFETPAMECISNCKAQNLYKYQTFCAVNCSQYKLWIQLGADNVCVQSCPNFVDQTTCVQSCPEQQYTKNSSFIQLAYQCTNCSLTQEKLLFPTDLGFLCVNSCKQFYQQISSQLCGNCTDLIYMDNVTWTCNVTCQPQFELNRYCVDQCTPKYFIQYLTEHQCINNCSFFIIYQQYQNCSADCESFNLKVSFQGQCFENCYQQQKYLIRNTNLCQENCSQFVNVTQQDEVCVESCMMALQFVISQKCVFGCDQLKMQVGIEVYCTDCTGNLTINVSGEMWCIDECYKPVYYNFSLQMCQDNCSVYYYNQQNENLKQCQENCNMTMEVNKMDFCMLDGCLEGWHEELIKKADNFTVCVKDPNTVQIAVGSTVGVVAVVAIAVLATWLVKSNRCKLFDKGRAKMEPIKKIEGKGLKMPAKPGIRAGQAMQD</sequence>
<dbReference type="AlphaFoldDB" id="A0A146K3E4"/>
<reference evidence="2" key="1">
    <citation type="submission" date="2015-07" db="EMBL/GenBank/DDBJ databases">
        <title>Adaptation to a free-living lifestyle via gene acquisitions in the diplomonad Trepomonas sp. PC1.</title>
        <authorList>
            <person name="Xu F."/>
            <person name="Jerlstrom-Hultqvist J."/>
            <person name="Kolisko M."/>
            <person name="Simpson A.G.B."/>
            <person name="Roger A.J."/>
            <person name="Svard S.G."/>
            <person name="Andersson J.O."/>
        </authorList>
    </citation>
    <scope>NUCLEOTIDE SEQUENCE</scope>
    <source>
        <strain evidence="2">PC1</strain>
    </source>
</reference>
<protein>
    <recommendedName>
        <fullName evidence="3">Transmembrane protein</fullName>
    </recommendedName>
</protein>
<feature type="non-terminal residue" evidence="2">
    <location>
        <position position="1"/>
    </location>
</feature>
<feature type="transmembrane region" description="Helical" evidence="1">
    <location>
        <begin position="1072"/>
        <end position="1094"/>
    </location>
</feature>
<accession>A0A146K3E4</accession>
<feature type="non-terminal residue" evidence="2">
    <location>
        <position position="1136"/>
    </location>
</feature>
<evidence type="ECO:0008006" key="3">
    <source>
        <dbReference type="Google" id="ProtNLM"/>
    </source>
</evidence>
<keyword evidence="1" id="KW-1133">Transmembrane helix</keyword>
<evidence type="ECO:0000256" key="1">
    <source>
        <dbReference type="SAM" id="Phobius"/>
    </source>
</evidence>
<dbReference type="EMBL" id="GDID01005203">
    <property type="protein sequence ID" value="JAP91403.1"/>
    <property type="molecule type" value="Transcribed_RNA"/>
</dbReference>
<organism evidence="2">
    <name type="scientific">Trepomonas sp. PC1</name>
    <dbReference type="NCBI Taxonomy" id="1076344"/>
    <lineage>
        <taxon>Eukaryota</taxon>
        <taxon>Metamonada</taxon>
        <taxon>Diplomonadida</taxon>
        <taxon>Hexamitidae</taxon>
        <taxon>Hexamitinae</taxon>
        <taxon>Trepomonas</taxon>
    </lineage>
</organism>
<keyword evidence="1" id="KW-0472">Membrane</keyword>
<evidence type="ECO:0000313" key="2">
    <source>
        <dbReference type="EMBL" id="JAP91403.1"/>
    </source>
</evidence>
<name>A0A146K3E4_9EUKA</name>
<proteinExistence type="predicted"/>
<gene>
    <name evidence="2" type="ORF">TPC1_17000</name>
</gene>